<dbReference type="EnsemblMetazoa" id="AFUN007352-RA">
    <property type="protein sequence ID" value="AFUN007352-PA"/>
    <property type="gene ID" value="AFUN007352"/>
</dbReference>
<evidence type="ECO:0008006" key="11">
    <source>
        <dbReference type="Google" id="ProtNLM"/>
    </source>
</evidence>
<keyword evidence="9" id="KW-0732">Signal</keyword>
<dbReference type="PANTHER" id="PTHR42643:SF31">
    <property type="entry name" value="IONOTROPIC RECEPTOR 68B-RELATED"/>
    <property type="match status" value="1"/>
</dbReference>
<name>A0A182RM80_ANOFN</name>
<dbReference type="GO" id="GO:0005886">
    <property type="term" value="C:plasma membrane"/>
    <property type="evidence" value="ECO:0007669"/>
    <property type="project" value="UniProtKB-SubCell"/>
</dbReference>
<evidence type="ECO:0000256" key="4">
    <source>
        <dbReference type="ARBA" id="ARBA00022989"/>
    </source>
</evidence>
<keyword evidence="5 8" id="KW-0472">Membrane</keyword>
<organism evidence="10">
    <name type="scientific">Anopheles funestus</name>
    <name type="common">African malaria mosquito</name>
    <dbReference type="NCBI Taxonomy" id="62324"/>
    <lineage>
        <taxon>Eukaryota</taxon>
        <taxon>Metazoa</taxon>
        <taxon>Ecdysozoa</taxon>
        <taxon>Arthropoda</taxon>
        <taxon>Hexapoda</taxon>
        <taxon>Insecta</taxon>
        <taxon>Pterygota</taxon>
        <taxon>Neoptera</taxon>
        <taxon>Endopterygota</taxon>
        <taxon>Diptera</taxon>
        <taxon>Nematocera</taxon>
        <taxon>Culicoidea</taxon>
        <taxon>Culicidae</taxon>
        <taxon>Anophelinae</taxon>
        <taxon>Anopheles</taxon>
    </lineage>
</organism>
<feature type="signal peptide" evidence="9">
    <location>
        <begin position="1"/>
        <end position="21"/>
    </location>
</feature>
<feature type="transmembrane region" description="Helical" evidence="8">
    <location>
        <begin position="407"/>
        <end position="432"/>
    </location>
</feature>
<dbReference type="STRING" id="62324.A0A182RM80"/>
<keyword evidence="3 8" id="KW-0812">Transmembrane</keyword>
<feature type="transmembrane region" description="Helical" evidence="8">
    <location>
        <begin position="684"/>
        <end position="704"/>
    </location>
</feature>
<evidence type="ECO:0000256" key="8">
    <source>
        <dbReference type="SAM" id="Phobius"/>
    </source>
</evidence>
<comment type="subcellular location">
    <subcellularLocation>
        <location evidence="1">Cell membrane</location>
        <topology evidence="1">Multi-pass membrane protein</topology>
    </subcellularLocation>
</comment>
<evidence type="ECO:0000256" key="3">
    <source>
        <dbReference type="ARBA" id="ARBA00022692"/>
    </source>
</evidence>
<accession>A0A182RM80</accession>
<dbReference type="AlphaFoldDB" id="A0A182RM80"/>
<evidence type="ECO:0000256" key="7">
    <source>
        <dbReference type="ARBA" id="ARBA00023180"/>
    </source>
</evidence>
<proteinExistence type="predicted"/>
<dbReference type="SUPFAM" id="SSF53850">
    <property type="entry name" value="Periplasmic binding protein-like II"/>
    <property type="match status" value="1"/>
</dbReference>
<dbReference type="VEuPathDB" id="VectorBase:AFUN007352"/>
<evidence type="ECO:0000256" key="5">
    <source>
        <dbReference type="ARBA" id="ARBA00023136"/>
    </source>
</evidence>
<evidence type="ECO:0000256" key="2">
    <source>
        <dbReference type="ARBA" id="ARBA00022475"/>
    </source>
</evidence>
<keyword evidence="6" id="KW-0675">Receptor</keyword>
<dbReference type="Gene3D" id="3.40.190.10">
    <property type="entry name" value="Periplasmic binding protein-like II"/>
    <property type="match status" value="1"/>
</dbReference>
<keyword evidence="4 8" id="KW-1133">Transmembrane helix</keyword>
<feature type="transmembrane region" description="Helical" evidence="8">
    <location>
        <begin position="485"/>
        <end position="505"/>
    </location>
</feature>
<dbReference type="InterPro" id="IPR052192">
    <property type="entry name" value="Insect_Ionotropic_Sensory_Rcpt"/>
</dbReference>
<evidence type="ECO:0000313" key="10">
    <source>
        <dbReference type="EnsemblMetazoa" id="AFUN007352-PA"/>
    </source>
</evidence>
<evidence type="ECO:0000256" key="9">
    <source>
        <dbReference type="SAM" id="SignalP"/>
    </source>
</evidence>
<feature type="chain" id="PRO_5008134706" description="Ionotropic glutamate receptor L-glutamate and glycine-binding domain-containing protein" evidence="9">
    <location>
        <begin position="22"/>
        <end position="724"/>
    </location>
</feature>
<evidence type="ECO:0000256" key="1">
    <source>
        <dbReference type="ARBA" id="ARBA00004651"/>
    </source>
</evidence>
<protein>
    <recommendedName>
        <fullName evidence="11">Ionotropic glutamate receptor L-glutamate and glycine-binding domain-containing protein</fullName>
    </recommendedName>
</protein>
<evidence type="ECO:0000256" key="6">
    <source>
        <dbReference type="ARBA" id="ARBA00023170"/>
    </source>
</evidence>
<dbReference type="PANTHER" id="PTHR42643">
    <property type="entry name" value="IONOTROPIC RECEPTOR 20A-RELATED"/>
    <property type="match status" value="1"/>
</dbReference>
<keyword evidence="7" id="KW-0325">Glycoprotein</keyword>
<dbReference type="VEuPathDB" id="VectorBase:AFUN2_007909"/>
<reference evidence="10" key="1">
    <citation type="submission" date="2020-05" db="UniProtKB">
        <authorList>
            <consortium name="EnsemblMetazoa"/>
        </authorList>
    </citation>
    <scope>IDENTIFICATION</scope>
    <source>
        <strain evidence="10">FUMOZ</strain>
    </source>
</reference>
<sequence>MPEAVVPCCLVLLLLLLYAAADQPCAESDRDLAGVDLISRTPSSLEAHTIIRERLIVLEQRFVRMAQDPCTEHRQLIVFLQLRTTSDVDDDILALVIATFTRQSLALRVVYRVESVEKVEDMVISIRTTAGNDSSCIMLIMLLPDLACTDILFPSTVRAFPLALKLILLANGSPTGECPAEDDLYTASALLSDLWQREHIVRIATIWYRCSTNFNAMLVGLFDLFKPSNDSSTWGIFYTVTDLNRSLPTDLERFGRNMNLQGLPIDIYGFEAAMAYRRQDIDMMPQTFPTLRPGTHNASAGLLDTLFGADVDALRELALRMNFTPRVYHTRANFGFKMANGTFTGVLGRLLTRESWLSMNVYFLKDYETRDLQFSAGVYQDSLCVFVRAAGMLPNWLLIFRCFTPTLWIIVWSTVVLVSLCYLALSQLIAVCRPTISQHVKKGSEHTYRQDRPQQDRTGLVGQIVGALLTAPTNGFQRTTAHQKLFVAFGLIWGLTITGAFQGSLVDVYTTPTSMKNLDTLAELDASGLTITVTAPALIVDVFGTERPGSTIGNLKQRLVIEHTPVRSSSHAVLAGLTAGLIRNQDFVRLSTKHLGADGIARLHRLRECPRSYTLAYLYPRGSPLYRAANDHILHFLQHGLYAKWQRDAAHLLAMNRALKVHARYIRSGRPEQGEQVTLRLDHLLLPFMLLGAGLCLGMVCFLWERYCRARRYTYTRGCLTSDR</sequence>
<keyword evidence="2" id="KW-1003">Cell membrane</keyword>